<evidence type="ECO:0000256" key="2">
    <source>
        <dbReference type="ARBA" id="ARBA00022475"/>
    </source>
</evidence>
<sequence>GQKDLASIGFANIVGSGISAIFWLYIAAVIEPEQYGEIHYFIAIAALAQIISLIGSSNVLTVYTAKKIKIQATLFFISLLVAAISTVVIMIIFSRLDAALLILGYIIFELANSVLLGKKAYTTYSKYFLTQKILMLVLGIGFYYLMGFDGILYGFVLSFMPYTVLIFREFKETKIDFSLLKSRKGFIANNYAMSISGRASSTIDKLVIAPLLGFALLGNYSLALQLFVILLIVPMIIYKYLLPQDASGQTNRKLRHVTIILSVGIAVLGIGLFPYII</sequence>
<feature type="transmembrane region" description="Helical" evidence="6">
    <location>
        <begin position="222"/>
        <end position="242"/>
    </location>
</feature>
<dbReference type="EMBL" id="UINC01159727">
    <property type="protein sequence ID" value="SVD57979.1"/>
    <property type="molecule type" value="Genomic_DNA"/>
</dbReference>
<reference evidence="7" key="1">
    <citation type="submission" date="2018-05" db="EMBL/GenBank/DDBJ databases">
        <authorList>
            <person name="Lanie J.A."/>
            <person name="Ng W.-L."/>
            <person name="Kazmierczak K.M."/>
            <person name="Andrzejewski T.M."/>
            <person name="Davidsen T.M."/>
            <person name="Wayne K.J."/>
            <person name="Tettelin H."/>
            <person name="Glass J.I."/>
            <person name="Rusch D."/>
            <person name="Podicherti R."/>
            <person name="Tsui H.-C.T."/>
            <person name="Winkler M.E."/>
        </authorList>
    </citation>
    <scope>NUCLEOTIDE SEQUENCE</scope>
</reference>
<evidence type="ECO:0000256" key="6">
    <source>
        <dbReference type="SAM" id="Phobius"/>
    </source>
</evidence>
<name>A0A382WH37_9ZZZZ</name>
<protein>
    <recommendedName>
        <fullName evidence="8">Polysaccharide biosynthesis protein C-terminal domain-containing protein</fullName>
    </recommendedName>
</protein>
<keyword evidence="5 6" id="KW-0472">Membrane</keyword>
<feature type="transmembrane region" description="Helical" evidence="6">
    <location>
        <begin position="254"/>
        <end position="276"/>
    </location>
</feature>
<dbReference type="AlphaFoldDB" id="A0A382WH37"/>
<evidence type="ECO:0008006" key="8">
    <source>
        <dbReference type="Google" id="ProtNLM"/>
    </source>
</evidence>
<keyword evidence="4 6" id="KW-1133">Transmembrane helix</keyword>
<feature type="transmembrane region" description="Helical" evidence="6">
    <location>
        <begin position="38"/>
        <end position="60"/>
    </location>
</feature>
<feature type="transmembrane region" description="Helical" evidence="6">
    <location>
        <begin position="98"/>
        <end position="115"/>
    </location>
</feature>
<evidence type="ECO:0000256" key="3">
    <source>
        <dbReference type="ARBA" id="ARBA00022692"/>
    </source>
</evidence>
<dbReference type="GO" id="GO:0005886">
    <property type="term" value="C:plasma membrane"/>
    <property type="evidence" value="ECO:0007669"/>
    <property type="project" value="UniProtKB-SubCell"/>
</dbReference>
<feature type="non-terminal residue" evidence="7">
    <location>
        <position position="277"/>
    </location>
</feature>
<keyword evidence="2" id="KW-1003">Cell membrane</keyword>
<keyword evidence="3 6" id="KW-0812">Transmembrane</keyword>
<feature type="non-terminal residue" evidence="7">
    <location>
        <position position="1"/>
    </location>
</feature>
<evidence type="ECO:0000256" key="4">
    <source>
        <dbReference type="ARBA" id="ARBA00022989"/>
    </source>
</evidence>
<evidence type="ECO:0000256" key="5">
    <source>
        <dbReference type="ARBA" id="ARBA00023136"/>
    </source>
</evidence>
<accession>A0A382WH37</accession>
<comment type="subcellular location">
    <subcellularLocation>
        <location evidence="1">Cell membrane</location>
        <topology evidence="1">Multi-pass membrane protein</topology>
    </subcellularLocation>
</comment>
<organism evidence="7">
    <name type="scientific">marine metagenome</name>
    <dbReference type="NCBI Taxonomy" id="408172"/>
    <lineage>
        <taxon>unclassified sequences</taxon>
        <taxon>metagenomes</taxon>
        <taxon>ecological metagenomes</taxon>
    </lineage>
</organism>
<dbReference type="InterPro" id="IPR050833">
    <property type="entry name" value="Poly_Biosynth_Transport"/>
</dbReference>
<gene>
    <name evidence="7" type="ORF">METZ01_LOCUS410833</name>
</gene>
<evidence type="ECO:0000313" key="7">
    <source>
        <dbReference type="EMBL" id="SVD57979.1"/>
    </source>
</evidence>
<feature type="transmembrane region" description="Helical" evidence="6">
    <location>
        <begin position="72"/>
        <end position="92"/>
    </location>
</feature>
<proteinExistence type="predicted"/>
<dbReference type="PANTHER" id="PTHR30250">
    <property type="entry name" value="PST FAMILY PREDICTED COLANIC ACID TRANSPORTER"/>
    <property type="match status" value="1"/>
</dbReference>
<evidence type="ECO:0000256" key="1">
    <source>
        <dbReference type="ARBA" id="ARBA00004651"/>
    </source>
</evidence>
<feature type="transmembrane region" description="Helical" evidence="6">
    <location>
        <begin position="127"/>
        <end position="145"/>
    </location>
</feature>
<feature type="transmembrane region" description="Helical" evidence="6">
    <location>
        <begin position="7"/>
        <end position="26"/>
    </location>
</feature>
<dbReference type="PANTHER" id="PTHR30250:SF28">
    <property type="entry name" value="POLYSACCHARIDE BIOSYNTHESIS PROTEIN"/>
    <property type="match status" value="1"/>
</dbReference>